<proteinExistence type="predicted"/>
<comment type="caution">
    <text evidence="1">The sequence shown here is derived from an EMBL/GenBank/DDBJ whole genome shotgun (WGS) entry which is preliminary data.</text>
</comment>
<protein>
    <recommendedName>
        <fullName evidence="2">KOW domain-containing protein</fullName>
    </recommendedName>
</protein>
<evidence type="ECO:0008006" key="2">
    <source>
        <dbReference type="Google" id="ProtNLM"/>
    </source>
</evidence>
<organism evidence="1">
    <name type="scientific">marine sediment metagenome</name>
    <dbReference type="NCBI Taxonomy" id="412755"/>
    <lineage>
        <taxon>unclassified sequences</taxon>
        <taxon>metagenomes</taxon>
        <taxon>ecological metagenomes</taxon>
    </lineage>
</organism>
<sequence>MGLGPAMRVRVTTPPWAGQLGTIESIDGAYHIVRLDSSEHEDDVQELYLCEFEAVEEEEGDVGLVHKASQG</sequence>
<evidence type="ECO:0000313" key="1">
    <source>
        <dbReference type="EMBL" id="KKN00624.1"/>
    </source>
</evidence>
<name>A0A0F9M4K5_9ZZZZ</name>
<gene>
    <name evidence="1" type="ORF">LCGC14_1135790</name>
</gene>
<accession>A0A0F9M4K5</accession>
<dbReference type="AlphaFoldDB" id="A0A0F9M4K5"/>
<reference evidence="1" key="1">
    <citation type="journal article" date="2015" name="Nature">
        <title>Complex archaea that bridge the gap between prokaryotes and eukaryotes.</title>
        <authorList>
            <person name="Spang A."/>
            <person name="Saw J.H."/>
            <person name="Jorgensen S.L."/>
            <person name="Zaremba-Niedzwiedzka K."/>
            <person name="Martijn J."/>
            <person name="Lind A.E."/>
            <person name="van Eijk R."/>
            <person name="Schleper C."/>
            <person name="Guy L."/>
            <person name="Ettema T.J."/>
        </authorList>
    </citation>
    <scope>NUCLEOTIDE SEQUENCE</scope>
</reference>
<dbReference type="EMBL" id="LAZR01005353">
    <property type="protein sequence ID" value="KKN00624.1"/>
    <property type="molecule type" value="Genomic_DNA"/>
</dbReference>